<organism evidence="1 2">
    <name type="scientific">Brassica cretica</name>
    <name type="common">Mustard</name>
    <dbReference type="NCBI Taxonomy" id="69181"/>
    <lineage>
        <taxon>Eukaryota</taxon>
        <taxon>Viridiplantae</taxon>
        <taxon>Streptophyta</taxon>
        <taxon>Embryophyta</taxon>
        <taxon>Tracheophyta</taxon>
        <taxon>Spermatophyta</taxon>
        <taxon>Magnoliopsida</taxon>
        <taxon>eudicotyledons</taxon>
        <taxon>Gunneridae</taxon>
        <taxon>Pentapetalae</taxon>
        <taxon>rosids</taxon>
        <taxon>malvids</taxon>
        <taxon>Brassicales</taxon>
        <taxon>Brassicaceae</taxon>
        <taxon>Brassiceae</taxon>
        <taxon>Brassica</taxon>
    </lineage>
</organism>
<protein>
    <submittedName>
        <fullName evidence="1">Uncharacterized protein</fullName>
    </submittedName>
</protein>
<accession>A0A8S9H652</accession>
<comment type="caution">
    <text evidence="1">The sequence shown here is derived from an EMBL/GenBank/DDBJ whole genome shotgun (WGS) entry which is preliminary data.</text>
</comment>
<proteinExistence type="predicted"/>
<dbReference type="PANTHER" id="PTHR36708:SF1">
    <property type="entry name" value="SUCCINATE DEHYDROGENASE SUBUNIT 6, MITOCHONDRIAL"/>
    <property type="match status" value="1"/>
</dbReference>
<dbReference type="InterPro" id="IPR034574">
    <property type="entry name" value="SDH6"/>
</dbReference>
<name>A0A8S9H652_BRACR</name>
<evidence type="ECO:0000313" key="2">
    <source>
        <dbReference type="Proteomes" id="UP000712281"/>
    </source>
</evidence>
<dbReference type="AlphaFoldDB" id="A0A8S9H652"/>
<reference evidence="1" key="1">
    <citation type="submission" date="2019-12" db="EMBL/GenBank/DDBJ databases">
        <title>Genome sequencing and annotation of Brassica cretica.</title>
        <authorList>
            <person name="Studholme D.J."/>
            <person name="Sarris P.F."/>
        </authorList>
    </citation>
    <scope>NUCLEOTIDE SEQUENCE</scope>
    <source>
        <strain evidence="1">PFS-001/15</strain>
        <tissue evidence="1">Leaf</tissue>
    </source>
</reference>
<sequence length="106" mass="12077">MQGVIKLYPIYYSVGKCTIRKLVHTCDGEMWPLYQFALSQHRSFTSSKLSSSHSSRSSGTALSFLGGGVFGWTFGQEVANHTLQLYKLDTMAAQVKFMEWWERKSQ</sequence>
<dbReference type="Proteomes" id="UP000712281">
    <property type="component" value="Unassembled WGS sequence"/>
</dbReference>
<dbReference type="GO" id="GO:0045273">
    <property type="term" value="C:respiratory chain complex II (succinate dehydrogenase)"/>
    <property type="evidence" value="ECO:0007669"/>
    <property type="project" value="InterPro"/>
</dbReference>
<gene>
    <name evidence="1" type="ORF">F2Q68_00013067</name>
</gene>
<dbReference type="PANTHER" id="PTHR36708">
    <property type="entry name" value="SUCCINATE DEHYDROGENASE SUBUNIT 6, MITOCHONDRIAL"/>
    <property type="match status" value="1"/>
</dbReference>
<evidence type="ECO:0000313" key="1">
    <source>
        <dbReference type="EMBL" id="KAF2554491.1"/>
    </source>
</evidence>
<dbReference type="EMBL" id="QGKW02001940">
    <property type="protein sequence ID" value="KAF2554491.1"/>
    <property type="molecule type" value="Genomic_DNA"/>
</dbReference>